<gene>
    <name evidence="3" type="ORF">LPLAT_LOCUS14747</name>
    <name evidence="4" type="ORF">LPLAT_LOCUS8374</name>
</gene>
<accession>A0AAV2MZL7</accession>
<feature type="compositionally biased region" description="Polar residues" evidence="1">
    <location>
        <begin position="223"/>
        <end position="253"/>
    </location>
</feature>
<evidence type="ECO:0000313" key="3">
    <source>
        <dbReference type="EMBL" id="CAL1672998.1"/>
    </source>
</evidence>
<evidence type="ECO:0000256" key="1">
    <source>
        <dbReference type="SAM" id="MobiDB-lite"/>
    </source>
</evidence>
<evidence type="ECO:0000313" key="5">
    <source>
        <dbReference type="Proteomes" id="UP001497644"/>
    </source>
</evidence>
<dbReference type="Proteomes" id="UP001497644">
    <property type="component" value="Unassembled WGS sequence"/>
</dbReference>
<dbReference type="PANTHER" id="PTHR47595:SF1">
    <property type="entry name" value="MYB_SANT-LIKE DNA-BINDING DOMAIN-CONTAINING PROTEIN"/>
    <property type="match status" value="1"/>
</dbReference>
<dbReference type="Proteomes" id="UP001497644">
    <property type="component" value="Chromosome 4"/>
</dbReference>
<dbReference type="EMBL" id="CAXIPU020001340">
    <property type="protein sequence ID" value="CAL1672998.1"/>
    <property type="molecule type" value="Genomic_DNA"/>
</dbReference>
<protein>
    <recommendedName>
        <fullName evidence="2">Myb/SANT-like DNA-binding domain-containing protein</fullName>
    </recommendedName>
</protein>
<dbReference type="EMBL" id="OZ034827">
    <property type="protein sequence ID" value="CAL1682451.1"/>
    <property type="molecule type" value="Genomic_DNA"/>
</dbReference>
<dbReference type="PANTHER" id="PTHR47595">
    <property type="entry name" value="HEAT SHOCK 70 KDA PROTEIN 14"/>
    <property type="match status" value="1"/>
</dbReference>
<proteinExistence type="predicted"/>
<evidence type="ECO:0000259" key="2">
    <source>
        <dbReference type="Pfam" id="PF13837"/>
    </source>
</evidence>
<feature type="domain" description="Myb/SANT-like DNA-binding" evidence="2">
    <location>
        <begin position="123"/>
        <end position="212"/>
    </location>
</feature>
<evidence type="ECO:0000313" key="4">
    <source>
        <dbReference type="EMBL" id="CAL1682451.1"/>
    </source>
</evidence>
<dbReference type="AlphaFoldDB" id="A0AAV2MZL7"/>
<dbReference type="Gene3D" id="1.10.10.60">
    <property type="entry name" value="Homeodomain-like"/>
    <property type="match status" value="1"/>
</dbReference>
<keyword evidence="5" id="KW-1185">Reference proteome</keyword>
<reference evidence="3" key="1">
    <citation type="submission" date="2024-04" db="EMBL/GenBank/DDBJ databases">
        <authorList>
            <consortium name="Molecular Ecology Group"/>
        </authorList>
    </citation>
    <scope>NUCLEOTIDE SEQUENCE</scope>
</reference>
<name>A0AAV2MZL7_9HYME</name>
<dbReference type="Pfam" id="PF13837">
    <property type="entry name" value="Myb_DNA-bind_4"/>
    <property type="match status" value="1"/>
</dbReference>
<organism evidence="3 5">
    <name type="scientific">Lasius platythorax</name>
    <dbReference type="NCBI Taxonomy" id="488582"/>
    <lineage>
        <taxon>Eukaryota</taxon>
        <taxon>Metazoa</taxon>
        <taxon>Ecdysozoa</taxon>
        <taxon>Arthropoda</taxon>
        <taxon>Hexapoda</taxon>
        <taxon>Insecta</taxon>
        <taxon>Pterygota</taxon>
        <taxon>Neoptera</taxon>
        <taxon>Endopterygota</taxon>
        <taxon>Hymenoptera</taxon>
        <taxon>Apocrita</taxon>
        <taxon>Aculeata</taxon>
        <taxon>Formicoidea</taxon>
        <taxon>Formicidae</taxon>
        <taxon>Formicinae</taxon>
        <taxon>Lasius</taxon>
        <taxon>Lasius</taxon>
    </lineage>
</organism>
<dbReference type="InterPro" id="IPR044822">
    <property type="entry name" value="Myb_DNA-bind_4"/>
</dbReference>
<sequence length="313" mass="36078">MEKRPVKKVIASLNKSKTNGKENECNIDTSTDFIEEQYLIDGVMYTITDTPHTHQRLRRDPDFALRYIHRNTFELKSPQSAMETDNDNYSYTGETLQDISNNNNTMEVHERQDISSEEIGVFKWPHEAILLLLEEYNLRQNDFVTGKGKTSQKKVWSLIADEMVKHGHKVTGAQCLSKFSGLKRTYKAIKDHNNKSGNGTRSWLYFSHMDTLLGSKPFMSPVSTISSTGKRTQSQSESIMSSGDSCLDTTNDTQNEKPKKLRKTSHAEKLMEDLKEERKISEEALEKRHKENMEIRLRFLASLEKMISIMEKN</sequence>
<feature type="region of interest" description="Disordered" evidence="1">
    <location>
        <begin position="223"/>
        <end position="265"/>
    </location>
</feature>